<reference evidence="2" key="1">
    <citation type="journal article" date="2022" name="bioRxiv">
        <title>Sequencing and chromosome-scale assembly of the giantPleurodeles waltlgenome.</title>
        <authorList>
            <person name="Brown T."/>
            <person name="Elewa A."/>
            <person name="Iarovenko S."/>
            <person name="Subramanian E."/>
            <person name="Araus A.J."/>
            <person name="Petzold A."/>
            <person name="Susuki M."/>
            <person name="Suzuki K.-i.T."/>
            <person name="Hayashi T."/>
            <person name="Toyoda A."/>
            <person name="Oliveira C."/>
            <person name="Osipova E."/>
            <person name="Leigh N.D."/>
            <person name="Simon A."/>
            <person name="Yun M.H."/>
        </authorList>
    </citation>
    <scope>NUCLEOTIDE SEQUENCE</scope>
    <source>
        <strain evidence="2">20211129_DDA</strain>
        <tissue evidence="2">Liver</tissue>
    </source>
</reference>
<evidence type="ECO:0000313" key="3">
    <source>
        <dbReference type="Proteomes" id="UP001066276"/>
    </source>
</evidence>
<feature type="compositionally biased region" description="Low complexity" evidence="1">
    <location>
        <begin position="221"/>
        <end position="240"/>
    </location>
</feature>
<protein>
    <submittedName>
        <fullName evidence="2">Uncharacterized protein</fullName>
    </submittedName>
</protein>
<evidence type="ECO:0000256" key="1">
    <source>
        <dbReference type="SAM" id="MobiDB-lite"/>
    </source>
</evidence>
<evidence type="ECO:0000313" key="2">
    <source>
        <dbReference type="EMBL" id="KAJ1165695.1"/>
    </source>
</evidence>
<dbReference type="EMBL" id="JANPWB010000008">
    <property type="protein sequence ID" value="KAJ1165695.1"/>
    <property type="molecule type" value="Genomic_DNA"/>
</dbReference>
<comment type="caution">
    <text evidence="2">The sequence shown here is derived from an EMBL/GenBank/DDBJ whole genome shotgun (WGS) entry which is preliminary data.</text>
</comment>
<feature type="region of interest" description="Disordered" evidence="1">
    <location>
        <begin position="121"/>
        <end position="267"/>
    </location>
</feature>
<dbReference type="AlphaFoldDB" id="A0AAV7SNQ1"/>
<feature type="compositionally biased region" description="Polar residues" evidence="1">
    <location>
        <begin position="126"/>
        <end position="138"/>
    </location>
</feature>
<name>A0AAV7SNQ1_PLEWA</name>
<keyword evidence="3" id="KW-1185">Reference proteome</keyword>
<feature type="compositionally biased region" description="Low complexity" evidence="1">
    <location>
        <begin position="166"/>
        <end position="185"/>
    </location>
</feature>
<proteinExistence type="predicted"/>
<accession>A0AAV7SNQ1</accession>
<dbReference type="Proteomes" id="UP001066276">
    <property type="component" value="Chromosome 4_2"/>
</dbReference>
<sequence>MALMFSVQAEHWYRAVCQGEVGGDSVVHSGPGPPLGFKHCASPFLRARVDHWSGEATPSRIYNDPQQASSSPQCAVLFKRSRLLPQPASRVASRSSQPSMGALLPAALLIAMRRYCGMAPAERRSQSSAPAGQSTVSGAQAGGRALGTPAPAAAREVRRRGRGRAGLDPPASHHAAAAAPRPGSGIRDPRPCRPTTALRPHSVQRPALDQCSGRRSRARGSARPSHNVSGAAATSEAATGHRSVCRPAQGSPPLPMRPRGPGGRPTG</sequence>
<organism evidence="2 3">
    <name type="scientific">Pleurodeles waltl</name>
    <name type="common">Iberian ribbed newt</name>
    <dbReference type="NCBI Taxonomy" id="8319"/>
    <lineage>
        <taxon>Eukaryota</taxon>
        <taxon>Metazoa</taxon>
        <taxon>Chordata</taxon>
        <taxon>Craniata</taxon>
        <taxon>Vertebrata</taxon>
        <taxon>Euteleostomi</taxon>
        <taxon>Amphibia</taxon>
        <taxon>Batrachia</taxon>
        <taxon>Caudata</taxon>
        <taxon>Salamandroidea</taxon>
        <taxon>Salamandridae</taxon>
        <taxon>Pleurodelinae</taxon>
        <taxon>Pleurodeles</taxon>
    </lineage>
</organism>
<gene>
    <name evidence="2" type="ORF">NDU88_006112</name>
</gene>